<comment type="caution">
    <text evidence="1">The sequence shown here is derived from an EMBL/GenBank/DDBJ whole genome shotgun (WGS) entry which is preliminary data.</text>
</comment>
<evidence type="ECO:0000313" key="2">
    <source>
        <dbReference type="Proteomes" id="UP001153332"/>
    </source>
</evidence>
<sequence length="70" mass="7810">MEGYPNRVDPDKWRPLIMSFQELYGLRDGKVTASALGQINEEKYRAITRSDVVKLPGDDDDQVVAVEGGV</sequence>
<name>A0ACC2JSF3_9PEZI</name>
<proteinExistence type="predicted"/>
<accession>A0ACC2JSF3</accession>
<gene>
    <name evidence="1" type="ORF">O1611_g3203</name>
</gene>
<protein>
    <submittedName>
        <fullName evidence="1">Uncharacterized protein</fullName>
    </submittedName>
</protein>
<reference evidence="1" key="1">
    <citation type="submission" date="2022-12" db="EMBL/GenBank/DDBJ databases">
        <title>Genome Sequence of Lasiodiplodia mahajangana.</title>
        <authorList>
            <person name="Buettner E."/>
        </authorList>
    </citation>
    <scope>NUCLEOTIDE SEQUENCE</scope>
    <source>
        <strain evidence="1">VT137</strain>
    </source>
</reference>
<dbReference type="Proteomes" id="UP001153332">
    <property type="component" value="Unassembled WGS sequence"/>
</dbReference>
<evidence type="ECO:0000313" key="1">
    <source>
        <dbReference type="EMBL" id="KAJ8130429.1"/>
    </source>
</evidence>
<organism evidence="1 2">
    <name type="scientific">Lasiodiplodia mahajangana</name>
    <dbReference type="NCBI Taxonomy" id="1108764"/>
    <lineage>
        <taxon>Eukaryota</taxon>
        <taxon>Fungi</taxon>
        <taxon>Dikarya</taxon>
        <taxon>Ascomycota</taxon>
        <taxon>Pezizomycotina</taxon>
        <taxon>Dothideomycetes</taxon>
        <taxon>Dothideomycetes incertae sedis</taxon>
        <taxon>Botryosphaeriales</taxon>
        <taxon>Botryosphaeriaceae</taxon>
        <taxon>Lasiodiplodia</taxon>
    </lineage>
</organism>
<keyword evidence="2" id="KW-1185">Reference proteome</keyword>
<dbReference type="EMBL" id="JAPUUL010000501">
    <property type="protein sequence ID" value="KAJ8130429.1"/>
    <property type="molecule type" value="Genomic_DNA"/>
</dbReference>